<reference evidence="2 3" key="1">
    <citation type="submission" date="2020-07" db="EMBL/GenBank/DDBJ databases">
        <title>Sequencing the genomes of 1000 actinobacteria strains.</title>
        <authorList>
            <person name="Klenk H.-P."/>
        </authorList>
    </citation>
    <scope>NUCLEOTIDE SEQUENCE [LARGE SCALE GENOMIC DNA]</scope>
    <source>
        <strain evidence="2 3">DSM 23141</strain>
    </source>
</reference>
<dbReference type="RefSeq" id="WP_179566251.1">
    <property type="nucleotide sequence ID" value="NZ_JACBZY010000001.1"/>
</dbReference>
<dbReference type="AlphaFoldDB" id="A0A852YHS0"/>
<keyword evidence="3" id="KW-1185">Reference proteome</keyword>
<protein>
    <submittedName>
        <fullName evidence="2">Uncharacterized protein</fullName>
    </submittedName>
</protein>
<name>A0A852YHS0_9MICO</name>
<keyword evidence="1" id="KW-1133">Transmembrane helix</keyword>
<feature type="transmembrane region" description="Helical" evidence="1">
    <location>
        <begin position="93"/>
        <end position="117"/>
    </location>
</feature>
<accession>A0A852YHS0</accession>
<feature type="transmembrane region" description="Helical" evidence="1">
    <location>
        <begin position="21"/>
        <end position="41"/>
    </location>
</feature>
<proteinExistence type="predicted"/>
<feature type="transmembrane region" description="Helical" evidence="1">
    <location>
        <begin position="148"/>
        <end position="168"/>
    </location>
</feature>
<organism evidence="2 3">
    <name type="scientific">Schumannella luteola</name>
    <dbReference type="NCBI Taxonomy" id="472059"/>
    <lineage>
        <taxon>Bacteria</taxon>
        <taxon>Bacillati</taxon>
        <taxon>Actinomycetota</taxon>
        <taxon>Actinomycetes</taxon>
        <taxon>Micrococcales</taxon>
        <taxon>Microbacteriaceae</taxon>
        <taxon>Schumannella</taxon>
    </lineage>
</organism>
<dbReference type="Proteomes" id="UP000553888">
    <property type="component" value="Unassembled WGS sequence"/>
</dbReference>
<keyword evidence="1" id="KW-0472">Membrane</keyword>
<dbReference type="EMBL" id="JACBZY010000001">
    <property type="protein sequence ID" value="NYG98628.1"/>
    <property type="molecule type" value="Genomic_DNA"/>
</dbReference>
<feature type="transmembrane region" description="Helical" evidence="1">
    <location>
        <begin position="61"/>
        <end position="81"/>
    </location>
</feature>
<evidence type="ECO:0000313" key="3">
    <source>
        <dbReference type="Proteomes" id="UP000553888"/>
    </source>
</evidence>
<evidence type="ECO:0000313" key="2">
    <source>
        <dbReference type="EMBL" id="NYG98628.1"/>
    </source>
</evidence>
<evidence type="ECO:0000256" key="1">
    <source>
        <dbReference type="SAM" id="Phobius"/>
    </source>
</evidence>
<keyword evidence="1" id="KW-0812">Transmembrane</keyword>
<sequence>MSDSPVPPSSEPTATHTATRIAPHLSAIVVALGAPALAALIARPFATAAGTILNGGLDTSVSAVILTSLAVSLGALVIALGDSEQPEPPLIPVARWGFAVGLALTLAWAAVLAWLSLSGASLGDADRPGLDLLSTRTQEVSEFVRWGLPWIVTASVAVVTGLGLVRTAGKPQRRHLVRGLRYAIAAVPILAAVITAQLIIRAVG</sequence>
<comment type="caution">
    <text evidence="2">The sequence shown here is derived from an EMBL/GenBank/DDBJ whole genome shotgun (WGS) entry which is preliminary data.</text>
</comment>
<feature type="transmembrane region" description="Helical" evidence="1">
    <location>
        <begin position="180"/>
        <end position="200"/>
    </location>
</feature>
<gene>
    <name evidence="2" type="ORF">BJ979_001254</name>
</gene>